<protein>
    <submittedName>
        <fullName evidence="2">Uncharacterized protein</fullName>
    </submittedName>
</protein>
<comment type="caution">
    <text evidence="2">The sequence shown here is derived from an EMBL/GenBank/DDBJ whole genome shotgun (WGS) entry which is preliminary data.</text>
</comment>
<organism evidence="2 3">
    <name type="scientific">Paramecium sonneborni</name>
    <dbReference type="NCBI Taxonomy" id="65129"/>
    <lineage>
        <taxon>Eukaryota</taxon>
        <taxon>Sar</taxon>
        <taxon>Alveolata</taxon>
        <taxon>Ciliophora</taxon>
        <taxon>Intramacronucleata</taxon>
        <taxon>Oligohymenophorea</taxon>
        <taxon>Peniculida</taxon>
        <taxon>Parameciidae</taxon>
        <taxon>Paramecium</taxon>
    </lineage>
</organism>
<evidence type="ECO:0000313" key="2">
    <source>
        <dbReference type="EMBL" id="CAD8128358.1"/>
    </source>
</evidence>
<evidence type="ECO:0000313" key="3">
    <source>
        <dbReference type="Proteomes" id="UP000692954"/>
    </source>
</evidence>
<sequence length="462" mass="55397">MLSINNNTFPFKNTQTELCVLQKLKLYISKEEQEIMKMLSFLLLLMQHLLFLPLFTLDQNPQLKSAKFQRACSKLNSTSRKLQNLPQSAQEGQLSESALERISQLLETTKKPTMISMNHSLFQLMTKRIESYQNCNKIFHFQFYKSYFKILDNSYIIIDQIIKNFGNKRRLQSLLEIKSESFLNQKDSFQLENDFVNQIIQNLEKLQKDQSQKENNLHQIRLEKNHNHLMILISSFLIETLNQYLSIINKKHQLLWQEISEMRDQLEQGKLKKIILIGYLFEALQVNQNQLVMENYKNKINNYNPNSQEIELIQLIKEGKRIIRQKQMKQKLLNKQFEKKIMKKLIVIYLQINSIIFTSEVYTIRKLKGLPEIPLIQEDLEKNLSYTKIRQVRIRNLLLWSIRIKQWEFTLRKIVRKSKIRERIQIMKNGSIQGGQYFFKERVIERVKQFMLMELIINMRII</sequence>
<feature type="coiled-coil region" evidence="1">
    <location>
        <begin position="196"/>
        <end position="223"/>
    </location>
</feature>
<evidence type="ECO:0000256" key="1">
    <source>
        <dbReference type="SAM" id="Coils"/>
    </source>
</evidence>
<accession>A0A8S1RJI4</accession>
<dbReference type="Proteomes" id="UP000692954">
    <property type="component" value="Unassembled WGS sequence"/>
</dbReference>
<dbReference type="AlphaFoldDB" id="A0A8S1RJI4"/>
<reference evidence="2" key="1">
    <citation type="submission" date="2021-01" db="EMBL/GenBank/DDBJ databases">
        <authorList>
            <consortium name="Genoscope - CEA"/>
            <person name="William W."/>
        </authorList>
    </citation>
    <scope>NUCLEOTIDE SEQUENCE</scope>
</reference>
<keyword evidence="3" id="KW-1185">Reference proteome</keyword>
<name>A0A8S1RJI4_9CILI</name>
<gene>
    <name evidence="2" type="ORF">PSON_ATCC_30995.1.T1860046</name>
</gene>
<keyword evidence="1" id="KW-0175">Coiled coil</keyword>
<proteinExistence type="predicted"/>
<dbReference type="EMBL" id="CAJJDN010000186">
    <property type="protein sequence ID" value="CAD8128358.1"/>
    <property type="molecule type" value="Genomic_DNA"/>
</dbReference>